<evidence type="ECO:0000256" key="1">
    <source>
        <dbReference type="SAM" id="MobiDB-lite"/>
    </source>
</evidence>
<comment type="caution">
    <text evidence="2">The sequence shown here is derived from an EMBL/GenBank/DDBJ whole genome shotgun (WGS) entry which is preliminary data.</text>
</comment>
<keyword evidence="3" id="KW-1185">Reference proteome</keyword>
<feature type="compositionally biased region" description="Polar residues" evidence="1">
    <location>
        <begin position="51"/>
        <end position="66"/>
    </location>
</feature>
<reference evidence="2" key="1">
    <citation type="submission" date="2020-10" db="EMBL/GenBank/DDBJ databases">
        <authorList>
            <person name="Han B."/>
            <person name="Lu T."/>
            <person name="Zhao Q."/>
            <person name="Huang X."/>
            <person name="Zhao Y."/>
        </authorList>
    </citation>
    <scope>NUCLEOTIDE SEQUENCE</scope>
</reference>
<dbReference type="EMBL" id="CAJGYO010000014">
    <property type="protein sequence ID" value="CAD6269170.1"/>
    <property type="molecule type" value="Genomic_DNA"/>
</dbReference>
<evidence type="ECO:0000313" key="2">
    <source>
        <dbReference type="EMBL" id="CAD6269170.1"/>
    </source>
</evidence>
<protein>
    <submittedName>
        <fullName evidence="2">Uncharacterized protein</fullName>
    </submittedName>
</protein>
<name>A0A811RGT4_9POAL</name>
<dbReference type="Proteomes" id="UP000604825">
    <property type="component" value="Unassembled WGS sequence"/>
</dbReference>
<dbReference type="AlphaFoldDB" id="A0A811RGT4"/>
<feature type="region of interest" description="Disordered" evidence="1">
    <location>
        <begin position="51"/>
        <end position="72"/>
    </location>
</feature>
<gene>
    <name evidence="2" type="ORF">NCGR_LOCUS52475</name>
</gene>
<proteinExistence type="predicted"/>
<sequence>MAMAGAAFLRSVAAKTARATPRPPSALEERLQHHGLLPTSSNRIWLSRFSTSTGSTPPTNLRGPQTHNKEVPSGSEWDWAKAAFKEAAPNAAFLLVLSGFSFMYLWLNPEQDRIQANLDAISIKRSARIVEMQQKNERLRAALLDCIVHQVSVHGVVDEITEGVSVERHRFVTLLLDRIFLEINAGVS</sequence>
<accession>A0A811RGT4</accession>
<organism evidence="2 3">
    <name type="scientific">Miscanthus lutarioriparius</name>
    <dbReference type="NCBI Taxonomy" id="422564"/>
    <lineage>
        <taxon>Eukaryota</taxon>
        <taxon>Viridiplantae</taxon>
        <taxon>Streptophyta</taxon>
        <taxon>Embryophyta</taxon>
        <taxon>Tracheophyta</taxon>
        <taxon>Spermatophyta</taxon>
        <taxon>Magnoliopsida</taxon>
        <taxon>Liliopsida</taxon>
        <taxon>Poales</taxon>
        <taxon>Poaceae</taxon>
        <taxon>PACMAD clade</taxon>
        <taxon>Panicoideae</taxon>
        <taxon>Andropogonodae</taxon>
        <taxon>Andropogoneae</taxon>
        <taxon>Saccharinae</taxon>
        <taxon>Miscanthus</taxon>
    </lineage>
</organism>
<evidence type="ECO:0000313" key="3">
    <source>
        <dbReference type="Proteomes" id="UP000604825"/>
    </source>
</evidence>